<organism evidence="2 3">
    <name type="scientific">Puccinia sorghi</name>
    <dbReference type="NCBI Taxonomy" id="27349"/>
    <lineage>
        <taxon>Eukaryota</taxon>
        <taxon>Fungi</taxon>
        <taxon>Dikarya</taxon>
        <taxon>Basidiomycota</taxon>
        <taxon>Pucciniomycotina</taxon>
        <taxon>Pucciniomycetes</taxon>
        <taxon>Pucciniales</taxon>
        <taxon>Pucciniaceae</taxon>
        <taxon>Puccinia</taxon>
    </lineage>
</organism>
<feature type="region of interest" description="Disordered" evidence="1">
    <location>
        <begin position="298"/>
        <end position="326"/>
    </location>
</feature>
<keyword evidence="3" id="KW-1185">Reference proteome</keyword>
<sequence>MKFSASKMISSPFLENNLRAHDIRIKLYSRYHCATSPNNAICIASIQHHVEPQACTNNTRRPPGPNTHGLILRPCRFLCGGMYPLLAVSYQLLAMTTRTNTSSAVAVSTKRQQSSMVAKWRICVGSLYMVHRAKVNKGKYLQGFWYAEQIILFLLLVELSSFFRRKRECGGGKAWVKKGGFGFGGSSGHCMRIGQTRVVLEGTAGKTGPADSQGVWRFHSGGPEEDLGVWGVGTPWVRETREELQGGGGGVVGVKRKEKCCVLEKEGVKSQASEYSRQNIHSLFTGCSVKRAVKGSALKPKSNQYKSEENSHDSSESGLPTGTLQPHELVTTPLTYSKPITSHITRHMVLQASLVTCPRPAWHYAKGAWPSLAFLRLTRLEELKVTDSWSCDTTRTKYTSSFGRGIPHCKPISTGMAQTKLLTNQKTTTTHSRSFGIPQDVSLVFFFDS</sequence>
<dbReference type="EMBL" id="LAVV01009279">
    <property type="protein sequence ID" value="KNZ50873.1"/>
    <property type="molecule type" value="Genomic_DNA"/>
</dbReference>
<reference evidence="2 3" key="1">
    <citation type="submission" date="2015-08" db="EMBL/GenBank/DDBJ databases">
        <title>Next Generation Sequencing and Analysis of the Genome of Puccinia sorghi L Schw, the Causal Agent of Maize Common Rust.</title>
        <authorList>
            <person name="Rochi L."/>
            <person name="Burguener G."/>
            <person name="Darino M."/>
            <person name="Turjanski A."/>
            <person name="Kreff E."/>
            <person name="Dieguez M.J."/>
            <person name="Sacco F."/>
        </authorList>
    </citation>
    <scope>NUCLEOTIDE SEQUENCE [LARGE SCALE GENOMIC DNA]</scope>
    <source>
        <strain evidence="2 3">RO10H11247</strain>
    </source>
</reference>
<dbReference type="AlphaFoldDB" id="A0A0L6UQR8"/>
<dbReference type="VEuPathDB" id="FungiDB:VP01_419g1"/>
<gene>
    <name evidence="2" type="ORF">VP01_419g1</name>
</gene>
<accession>A0A0L6UQR8</accession>
<dbReference type="Proteomes" id="UP000037035">
    <property type="component" value="Unassembled WGS sequence"/>
</dbReference>
<name>A0A0L6UQR8_9BASI</name>
<proteinExistence type="predicted"/>
<evidence type="ECO:0000256" key="1">
    <source>
        <dbReference type="SAM" id="MobiDB-lite"/>
    </source>
</evidence>
<feature type="compositionally biased region" description="Basic and acidic residues" evidence="1">
    <location>
        <begin position="306"/>
        <end position="315"/>
    </location>
</feature>
<evidence type="ECO:0000313" key="2">
    <source>
        <dbReference type="EMBL" id="KNZ50873.1"/>
    </source>
</evidence>
<comment type="caution">
    <text evidence="2">The sequence shown here is derived from an EMBL/GenBank/DDBJ whole genome shotgun (WGS) entry which is preliminary data.</text>
</comment>
<evidence type="ECO:0000313" key="3">
    <source>
        <dbReference type="Proteomes" id="UP000037035"/>
    </source>
</evidence>
<protein>
    <submittedName>
        <fullName evidence="2">Uncharacterized protein</fullName>
    </submittedName>
</protein>